<organism evidence="3 4">
    <name type="scientific">Colletotrichum fructicola (strain Nara gc5)</name>
    <name type="common">Anthracnose fungus</name>
    <name type="synonym">Colletotrichum gloeosporioides (strain Nara gc5)</name>
    <dbReference type="NCBI Taxonomy" id="1213859"/>
    <lineage>
        <taxon>Eukaryota</taxon>
        <taxon>Fungi</taxon>
        <taxon>Dikarya</taxon>
        <taxon>Ascomycota</taxon>
        <taxon>Pezizomycotina</taxon>
        <taxon>Sordariomycetes</taxon>
        <taxon>Hypocreomycetidae</taxon>
        <taxon>Glomerellales</taxon>
        <taxon>Glomerellaceae</taxon>
        <taxon>Colletotrichum</taxon>
        <taxon>Colletotrichum gloeosporioides species complex</taxon>
    </lineage>
</organism>
<dbReference type="Gene3D" id="3.40.50.80">
    <property type="entry name" value="Nucleotide-binding domain of ferredoxin-NADP reductase (FNR) module"/>
    <property type="match status" value="1"/>
</dbReference>
<dbReference type="InParanoid" id="A0A7J6JAS3"/>
<sequence>MHILLALYKPTGTPILRDKGALIGVISICLLIILSSKVIRERFYAAFFRIHQVLAVASIVGIAKHLQFHSYHPGAYLYIPAAAFGAFLVALLGFTLYSLAAYFEQGKWPRAILQTLEEGHALVQLSSNMTSEVKPGQFVTLWFFRSVAKLSPTLQSGRFVVVSASGAQQNTLQIFVDPRSQLMTRLLAHGPGEQTVSAFITGPYGNIVQAEHFEVVLMVAIDLGVVSHLGQINHLLASRSNKSSRTRRVHLVWQLGSIMHQDSERSIRKLLNQALKDDDSKDFIHISIRSPKEDSYTSF</sequence>
<dbReference type="GO" id="GO:0006826">
    <property type="term" value="P:iron ion transport"/>
    <property type="evidence" value="ECO:0007669"/>
    <property type="project" value="TreeGrafter"/>
</dbReference>
<protein>
    <recommendedName>
        <fullName evidence="5">FAD-binding FR-type domain-containing protein</fullName>
    </recommendedName>
</protein>
<reference evidence="3 4" key="2">
    <citation type="submission" date="2020-04" db="EMBL/GenBank/DDBJ databases">
        <title>Genome sequencing and assembly of multiple isolates from the Colletotrichum gloeosporioides species complex.</title>
        <authorList>
            <person name="Gan P."/>
            <person name="Shirasu K."/>
        </authorList>
    </citation>
    <scope>NUCLEOTIDE SEQUENCE [LARGE SCALE GENOMIC DNA]</scope>
    <source>
        <strain evidence="3 4">Nara gc5</strain>
    </source>
</reference>
<dbReference type="GO" id="GO:0000293">
    <property type="term" value="F:ferric-chelate reductase activity"/>
    <property type="evidence" value="ECO:0007669"/>
    <property type="project" value="TreeGrafter"/>
</dbReference>
<feature type="transmembrane region" description="Helical" evidence="2">
    <location>
        <begin position="20"/>
        <end position="39"/>
    </location>
</feature>
<proteinExistence type="predicted"/>
<keyword evidence="4" id="KW-1185">Reference proteome</keyword>
<dbReference type="EMBL" id="ANPB02000003">
    <property type="protein sequence ID" value="KAF4486951.1"/>
    <property type="molecule type" value="Genomic_DNA"/>
</dbReference>
<accession>A0A7J6JAS3</accession>
<dbReference type="GeneID" id="90979829"/>
<dbReference type="CDD" id="cd06186">
    <property type="entry name" value="NOX_Duox_like_FAD_NADP"/>
    <property type="match status" value="1"/>
</dbReference>
<keyword evidence="2" id="KW-1133">Transmembrane helix</keyword>
<keyword evidence="2" id="KW-0472">Membrane</keyword>
<evidence type="ECO:0000256" key="2">
    <source>
        <dbReference type="SAM" id="Phobius"/>
    </source>
</evidence>
<feature type="transmembrane region" description="Helical" evidence="2">
    <location>
        <begin position="75"/>
        <end position="100"/>
    </location>
</feature>
<dbReference type="Proteomes" id="UP000011096">
    <property type="component" value="Unassembled WGS sequence"/>
</dbReference>
<dbReference type="RefSeq" id="XP_066009163.1">
    <property type="nucleotide sequence ID" value="XM_066151548.1"/>
</dbReference>
<keyword evidence="2" id="KW-0812">Transmembrane</keyword>
<dbReference type="PANTHER" id="PTHR32361:SF26">
    <property type="entry name" value="FAD-BINDING 8 DOMAIN-CONTAINING PROTEIN-RELATED"/>
    <property type="match status" value="1"/>
</dbReference>
<dbReference type="OrthoDB" id="4494341at2759"/>
<evidence type="ECO:0008006" key="5">
    <source>
        <dbReference type="Google" id="ProtNLM"/>
    </source>
</evidence>
<dbReference type="InterPro" id="IPR051410">
    <property type="entry name" value="Ferric/Cupric_Reductase"/>
</dbReference>
<name>A0A7J6JAS3_COLFN</name>
<reference evidence="3 4" key="1">
    <citation type="submission" date="2012-08" db="EMBL/GenBank/DDBJ databases">
        <authorList>
            <person name="Gan P.H.P."/>
            <person name="Ikeda K."/>
            <person name="Irieda H."/>
            <person name="Narusaka M."/>
            <person name="O'Connell R.J."/>
            <person name="Narusaka Y."/>
            <person name="Takano Y."/>
            <person name="Kubo Y."/>
            <person name="Shirasu K."/>
        </authorList>
    </citation>
    <scope>NUCLEOTIDE SEQUENCE [LARGE SCALE GENOMIC DNA]</scope>
    <source>
        <strain evidence="3 4">Nara gc5</strain>
    </source>
</reference>
<evidence type="ECO:0000313" key="3">
    <source>
        <dbReference type="EMBL" id="KAF4486951.1"/>
    </source>
</evidence>
<dbReference type="InterPro" id="IPR039261">
    <property type="entry name" value="FNR_nucleotide-bd"/>
</dbReference>
<dbReference type="GO" id="GO:0015677">
    <property type="term" value="P:copper ion import"/>
    <property type="evidence" value="ECO:0007669"/>
    <property type="project" value="TreeGrafter"/>
</dbReference>
<evidence type="ECO:0000313" key="4">
    <source>
        <dbReference type="Proteomes" id="UP000011096"/>
    </source>
</evidence>
<dbReference type="PANTHER" id="PTHR32361">
    <property type="entry name" value="FERRIC/CUPRIC REDUCTASE TRANSMEMBRANE COMPONENT"/>
    <property type="match status" value="1"/>
</dbReference>
<comment type="caution">
    <text evidence="3">The sequence shown here is derived from an EMBL/GenBank/DDBJ whole genome shotgun (WGS) entry which is preliminary data.</text>
</comment>
<keyword evidence="1" id="KW-0813">Transport</keyword>
<gene>
    <name evidence="3" type="ORF">CGGC5_v005856</name>
</gene>
<dbReference type="GO" id="GO:0005886">
    <property type="term" value="C:plasma membrane"/>
    <property type="evidence" value="ECO:0007669"/>
    <property type="project" value="TreeGrafter"/>
</dbReference>
<evidence type="ECO:0000256" key="1">
    <source>
        <dbReference type="ARBA" id="ARBA00022448"/>
    </source>
</evidence>
<dbReference type="AlphaFoldDB" id="A0A7J6JAS3"/>
<feature type="transmembrane region" description="Helical" evidence="2">
    <location>
        <begin position="46"/>
        <end position="63"/>
    </location>
</feature>
<dbReference type="GO" id="GO:0006879">
    <property type="term" value="P:intracellular iron ion homeostasis"/>
    <property type="evidence" value="ECO:0007669"/>
    <property type="project" value="TreeGrafter"/>
</dbReference>